<dbReference type="PANTHER" id="PTHR43028:SF5">
    <property type="entry name" value="3'(2'),5'-BISPHOSPHATE NUCLEOTIDASE 1"/>
    <property type="match status" value="1"/>
</dbReference>
<dbReference type="CDD" id="cd01638">
    <property type="entry name" value="CysQ"/>
    <property type="match status" value="1"/>
</dbReference>
<dbReference type="GO" id="GO:0008441">
    <property type="term" value="F:3'(2'),5'-bisphosphate nucleotidase activity"/>
    <property type="evidence" value="ECO:0007669"/>
    <property type="project" value="UniProtKB-UniRule"/>
</dbReference>
<feature type="binding site" evidence="9">
    <location>
        <position position="249"/>
    </location>
    <ligand>
        <name>Mg(2+)</name>
        <dbReference type="ChEBI" id="CHEBI:18420"/>
        <label>2</label>
    </ligand>
</feature>
<feature type="binding site" evidence="9">
    <location>
        <position position="249"/>
    </location>
    <ligand>
        <name>substrate</name>
    </ligand>
</feature>
<feature type="binding site" evidence="9">
    <location>
        <position position="106"/>
    </location>
    <ligand>
        <name>Mg(2+)</name>
        <dbReference type="ChEBI" id="CHEBI:18420"/>
        <label>1</label>
    </ligand>
</feature>
<dbReference type="InterPro" id="IPR050725">
    <property type="entry name" value="CysQ/Inositol_MonoPase"/>
</dbReference>
<reference evidence="11" key="1">
    <citation type="submission" date="2022-01" db="EMBL/GenBank/DDBJ databases">
        <title>Novel bile acid biosynthetic pathways are enriched in the microbiome of centenarians.</title>
        <authorList>
            <person name="Sato Y."/>
            <person name="Atarashi K."/>
            <person name="Plichta R.D."/>
            <person name="Arai Y."/>
            <person name="Sasajima S."/>
            <person name="Kearney M.S."/>
            <person name="Suda W."/>
            <person name="Takeshita K."/>
            <person name="Sasaki T."/>
            <person name="Okamoto S."/>
            <person name="Skelly N.A."/>
            <person name="Okamura Y."/>
            <person name="Vlamakis H."/>
            <person name="Li Y."/>
            <person name="Tanoue T."/>
            <person name="Takei H."/>
            <person name="Nittono H."/>
            <person name="Narushima S."/>
            <person name="Irie J."/>
            <person name="Itoh H."/>
            <person name="Moriya K."/>
            <person name="Sugiura Y."/>
            <person name="Suematsu M."/>
            <person name="Moritoki N."/>
            <person name="Shibata S."/>
            <person name="Littman R.D."/>
            <person name="Fischbach A.M."/>
            <person name="Uwamino Y."/>
            <person name="Inoue T."/>
            <person name="Honda A."/>
            <person name="Hattori M."/>
            <person name="Murai T."/>
            <person name="Xavier J.R."/>
            <person name="Hirose N."/>
            <person name="Honda K."/>
        </authorList>
    </citation>
    <scope>NUCLEOTIDE SEQUENCE</scope>
    <source>
        <strain evidence="11">CE91-St16</strain>
    </source>
</reference>
<evidence type="ECO:0000256" key="9">
    <source>
        <dbReference type="HAMAP-Rule" id="MF_02095"/>
    </source>
</evidence>
<evidence type="ECO:0000256" key="6">
    <source>
        <dbReference type="ARBA" id="ARBA00022801"/>
    </source>
</evidence>
<feature type="binding site" evidence="9">
    <location>
        <position position="104"/>
    </location>
    <ligand>
        <name>Mg(2+)</name>
        <dbReference type="ChEBI" id="CHEBI:18420"/>
        <label>2</label>
    </ligand>
</feature>
<protein>
    <recommendedName>
        <fullName evidence="9">3'(2'),5'-bisphosphate nucleotidase CysQ</fullName>
        <ecNumber evidence="9">3.1.3.7</ecNumber>
    </recommendedName>
    <alternativeName>
        <fullName evidence="9">3'(2'),5-bisphosphonucleoside 3'(2')-phosphohydrolase</fullName>
    </alternativeName>
    <alternativeName>
        <fullName evidence="9">3'-phosphoadenosine 5'-phosphate phosphatase</fullName>
        <shortName evidence="9">PAP phosphatase</shortName>
    </alternativeName>
</protein>
<dbReference type="Proteomes" id="UP001055105">
    <property type="component" value="Unassembled WGS sequence"/>
</dbReference>
<evidence type="ECO:0000256" key="10">
    <source>
        <dbReference type="PIRSR" id="PIRSR600760-2"/>
    </source>
</evidence>
<feature type="binding site" evidence="10">
    <location>
        <position position="249"/>
    </location>
    <ligand>
        <name>Mg(2+)</name>
        <dbReference type="ChEBI" id="CHEBI:18420"/>
        <label>1</label>
        <note>catalytic</note>
    </ligand>
</feature>
<dbReference type="PRINTS" id="PR00377">
    <property type="entry name" value="IMPHPHTASES"/>
</dbReference>
<dbReference type="PROSITE" id="PS00629">
    <property type="entry name" value="IMP_1"/>
    <property type="match status" value="1"/>
</dbReference>
<dbReference type="GO" id="GO:0050427">
    <property type="term" value="P:3'-phosphoadenosine 5'-phosphosulfate metabolic process"/>
    <property type="evidence" value="ECO:0007669"/>
    <property type="project" value="TreeGrafter"/>
</dbReference>
<feature type="binding site" evidence="9">
    <location>
        <position position="104"/>
    </location>
    <ligand>
        <name>Mg(2+)</name>
        <dbReference type="ChEBI" id="CHEBI:18420"/>
        <label>1</label>
    </ligand>
</feature>
<evidence type="ECO:0000256" key="7">
    <source>
        <dbReference type="ARBA" id="ARBA00022842"/>
    </source>
</evidence>
<evidence type="ECO:0000313" key="11">
    <source>
        <dbReference type="EMBL" id="GKI18803.1"/>
    </source>
</evidence>
<dbReference type="Gene3D" id="3.30.540.10">
    <property type="entry name" value="Fructose-1,6-Bisphosphatase, subunit A, domain 1"/>
    <property type="match status" value="1"/>
</dbReference>
<comment type="subcellular location">
    <subcellularLocation>
        <location evidence="9">Cell membrane</location>
        <topology evidence="9">Peripheral membrane protein</topology>
        <orientation evidence="9">Cytoplasmic side</orientation>
    </subcellularLocation>
</comment>
<dbReference type="GO" id="GO:0000103">
    <property type="term" value="P:sulfate assimilation"/>
    <property type="evidence" value="ECO:0007669"/>
    <property type="project" value="TreeGrafter"/>
</dbReference>
<evidence type="ECO:0000313" key="12">
    <source>
        <dbReference type="Proteomes" id="UP001055105"/>
    </source>
</evidence>
<accession>A0AA37P3X4</accession>
<evidence type="ECO:0000256" key="8">
    <source>
        <dbReference type="ARBA" id="ARBA00023136"/>
    </source>
</evidence>
<evidence type="ECO:0000256" key="1">
    <source>
        <dbReference type="ARBA" id="ARBA00001625"/>
    </source>
</evidence>
<comment type="caution">
    <text evidence="11">The sequence shown here is derived from an EMBL/GenBank/DDBJ whole genome shotgun (WGS) entry which is preliminary data.</text>
</comment>
<dbReference type="SUPFAM" id="SSF56655">
    <property type="entry name" value="Carbohydrate phosphatase"/>
    <property type="match status" value="1"/>
</dbReference>
<feature type="binding site" evidence="10">
    <location>
        <position position="106"/>
    </location>
    <ligand>
        <name>Mg(2+)</name>
        <dbReference type="ChEBI" id="CHEBI:18420"/>
        <label>1</label>
        <note>catalytic</note>
    </ligand>
</feature>
<dbReference type="EMBL" id="BQOL01000001">
    <property type="protein sequence ID" value="GKI18803.1"/>
    <property type="molecule type" value="Genomic_DNA"/>
</dbReference>
<keyword evidence="6 9" id="KW-0378">Hydrolase</keyword>
<dbReference type="HAMAP" id="MF_02095">
    <property type="entry name" value="CysQ"/>
    <property type="match status" value="1"/>
</dbReference>
<feature type="binding site" evidence="9">
    <location>
        <begin position="106"/>
        <end position="109"/>
    </location>
    <ligand>
        <name>substrate</name>
    </ligand>
</feature>
<evidence type="ECO:0000256" key="4">
    <source>
        <dbReference type="ARBA" id="ARBA00022519"/>
    </source>
</evidence>
<keyword evidence="5 9" id="KW-0479">Metal-binding</keyword>
<organism evidence="11 12">
    <name type="scientific">Alistipes finegoldii</name>
    <dbReference type="NCBI Taxonomy" id="214856"/>
    <lineage>
        <taxon>Bacteria</taxon>
        <taxon>Pseudomonadati</taxon>
        <taxon>Bacteroidota</taxon>
        <taxon>Bacteroidia</taxon>
        <taxon>Bacteroidales</taxon>
        <taxon>Rikenellaceae</taxon>
        <taxon>Alistipes</taxon>
    </lineage>
</organism>
<dbReference type="InterPro" id="IPR000760">
    <property type="entry name" value="Inositol_monophosphatase-like"/>
</dbReference>
<keyword evidence="3 9" id="KW-1003">Cell membrane</keyword>
<dbReference type="GO" id="GO:0046854">
    <property type="term" value="P:phosphatidylinositol phosphate biosynthetic process"/>
    <property type="evidence" value="ECO:0007669"/>
    <property type="project" value="InterPro"/>
</dbReference>
<feature type="binding site" evidence="9">
    <location>
        <position position="84"/>
    </location>
    <ligand>
        <name>substrate</name>
    </ligand>
</feature>
<comment type="cofactor">
    <cofactor evidence="9 10">
        <name>Mg(2+)</name>
        <dbReference type="ChEBI" id="CHEBI:18420"/>
    </cofactor>
</comment>
<dbReference type="EC" id="3.1.3.7" evidence="9"/>
<feature type="binding site" evidence="10">
    <location>
        <position position="104"/>
    </location>
    <ligand>
        <name>Mg(2+)</name>
        <dbReference type="ChEBI" id="CHEBI:18420"/>
        <label>1</label>
        <note>catalytic</note>
    </ligand>
</feature>
<dbReference type="Gene3D" id="3.40.190.80">
    <property type="match status" value="1"/>
</dbReference>
<evidence type="ECO:0000256" key="2">
    <source>
        <dbReference type="ARBA" id="ARBA00005289"/>
    </source>
</evidence>
<proteinExistence type="inferred from homology"/>
<feature type="binding site" evidence="10">
    <location>
        <position position="107"/>
    </location>
    <ligand>
        <name>Mg(2+)</name>
        <dbReference type="ChEBI" id="CHEBI:18420"/>
        <label>1</label>
        <note>catalytic</note>
    </ligand>
</feature>
<comment type="similarity">
    <text evidence="2 9">Belongs to the inositol monophosphatase superfamily. CysQ family.</text>
</comment>
<feature type="binding site" evidence="9">
    <location>
        <position position="84"/>
    </location>
    <ligand>
        <name>Mg(2+)</name>
        <dbReference type="ChEBI" id="CHEBI:18420"/>
        <label>1</label>
    </ligand>
</feature>
<feature type="binding site" evidence="10">
    <location>
        <position position="84"/>
    </location>
    <ligand>
        <name>Mg(2+)</name>
        <dbReference type="ChEBI" id="CHEBI:18420"/>
        <label>1</label>
        <note>catalytic</note>
    </ligand>
</feature>
<dbReference type="GO" id="GO:0000287">
    <property type="term" value="F:magnesium ion binding"/>
    <property type="evidence" value="ECO:0007669"/>
    <property type="project" value="UniProtKB-UniRule"/>
</dbReference>
<name>A0AA37P3X4_9BACT</name>
<dbReference type="GO" id="GO:0005886">
    <property type="term" value="C:plasma membrane"/>
    <property type="evidence" value="ECO:0007669"/>
    <property type="project" value="UniProtKB-SubCell"/>
</dbReference>
<gene>
    <name evidence="9" type="primary">cysQ</name>
    <name evidence="11" type="ORF">CE91St16_17110</name>
</gene>
<keyword evidence="4" id="KW-0997">Cell inner membrane</keyword>
<keyword evidence="8 9" id="KW-0472">Membrane</keyword>
<dbReference type="InterPro" id="IPR006240">
    <property type="entry name" value="CysQ"/>
</dbReference>
<dbReference type="PROSITE" id="PS00630">
    <property type="entry name" value="IMP_2"/>
    <property type="match status" value="1"/>
</dbReference>
<comment type="function">
    <text evidence="9">Converts adenosine-3',5'-bisphosphate (PAP) to AMP.</text>
</comment>
<dbReference type="Pfam" id="PF00459">
    <property type="entry name" value="Inositol_P"/>
    <property type="match status" value="1"/>
</dbReference>
<comment type="catalytic activity">
    <reaction evidence="1 9">
        <text>adenosine 3',5'-bisphosphate + H2O = AMP + phosphate</text>
        <dbReference type="Rhea" id="RHEA:10040"/>
        <dbReference type="ChEBI" id="CHEBI:15377"/>
        <dbReference type="ChEBI" id="CHEBI:43474"/>
        <dbReference type="ChEBI" id="CHEBI:58343"/>
        <dbReference type="ChEBI" id="CHEBI:456215"/>
        <dbReference type="EC" id="3.1.3.7"/>
    </reaction>
</comment>
<sequence length="294" mass="33998">MAIEITELKKRATMINDKVRMYLLPPLFNAAVRAGASIMNIYKNLDDYDISLKDDKTPITLADRLAHKTIREYLGRTRIPILSEEGREMRYDERRNWELYWLVDPLDGTVEFIKGNNEFTVNIALMENNVCMGAVIYVPYFEKMYVAGRDSGSYVKEHIAPDAAAEYTYDQIVTGWRQLPLEEGAEHPRLRVAVSRSHQTPETAEHIARLREAHPDLEIVEQGSSYKFCLLAEGKVDYYVRTTHTYEWDTAAGELILAEAGGRTRTLPDDRELLYNEEDLRNPWFVCRSKHCKI</sequence>
<dbReference type="PANTHER" id="PTHR43028">
    <property type="entry name" value="3'(2'),5'-BISPHOSPHATE NUCLEOTIDASE 1"/>
    <property type="match status" value="1"/>
</dbReference>
<evidence type="ECO:0000256" key="5">
    <source>
        <dbReference type="ARBA" id="ARBA00022723"/>
    </source>
</evidence>
<feature type="binding site" evidence="9">
    <location>
        <position position="107"/>
    </location>
    <ligand>
        <name>Mg(2+)</name>
        <dbReference type="ChEBI" id="CHEBI:18420"/>
        <label>2</label>
    </ligand>
</feature>
<keyword evidence="7 9" id="KW-0460">Magnesium</keyword>
<dbReference type="InterPro" id="IPR020583">
    <property type="entry name" value="Inositol_monoP_metal-BS"/>
</dbReference>
<dbReference type="InterPro" id="IPR020550">
    <property type="entry name" value="Inositol_monophosphatase_CS"/>
</dbReference>
<dbReference type="AlphaFoldDB" id="A0AA37P3X4"/>
<evidence type="ECO:0000256" key="3">
    <source>
        <dbReference type="ARBA" id="ARBA00022475"/>
    </source>
</evidence>